<feature type="compositionally biased region" description="Polar residues" evidence="1">
    <location>
        <begin position="19"/>
        <end position="34"/>
    </location>
</feature>
<dbReference type="VEuPathDB" id="FungiDB:CPAG_02823"/>
<feature type="compositionally biased region" description="Low complexity" evidence="1">
    <location>
        <begin position="35"/>
        <end position="47"/>
    </location>
</feature>
<gene>
    <name evidence="2" type="ORF">CPAG_02823</name>
</gene>
<reference evidence="3" key="2">
    <citation type="journal article" date="2009" name="Genome Res.">
        <title>Comparative genomic analyses of the human fungal pathogens Coccidioides and their relatives.</title>
        <authorList>
            <person name="Sharpton T.J."/>
            <person name="Stajich J.E."/>
            <person name="Rounsley S.D."/>
            <person name="Gardner M.J."/>
            <person name="Wortman J.R."/>
            <person name="Jordar V.S."/>
            <person name="Maiti R."/>
            <person name="Kodira C.D."/>
            <person name="Neafsey D.E."/>
            <person name="Zeng Q."/>
            <person name="Hung C.-Y."/>
            <person name="McMahan C."/>
            <person name="Muszewska A."/>
            <person name="Grynberg M."/>
            <person name="Mandel M.A."/>
            <person name="Kellner E.M."/>
            <person name="Barker B.M."/>
            <person name="Galgiani J.N."/>
            <person name="Orbach M.J."/>
            <person name="Kirkland T.N."/>
            <person name="Cole G.T."/>
            <person name="Henn M.R."/>
            <person name="Birren B.W."/>
            <person name="Taylor J.W."/>
        </authorList>
    </citation>
    <scope>NUCLEOTIDE SEQUENCE [LARGE SCALE GENOMIC DNA]</scope>
    <source>
        <strain evidence="3">RMSCC 3488</strain>
    </source>
</reference>
<sequence length="99" mass="10419">MSTQPQPFPADESPFMSANMCSHSFPSSNTSLTRSGQSQQPQSGFSQNRGAAQGGRPSTQEKGGPTATAPFLQDFSLVAEAAKRAQMAVLTRDLEGVSL</sequence>
<proteinExistence type="predicted"/>
<evidence type="ECO:0000313" key="3">
    <source>
        <dbReference type="Proteomes" id="UP000054567"/>
    </source>
</evidence>
<evidence type="ECO:0000313" key="2">
    <source>
        <dbReference type="EMBL" id="KMM66484.1"/>
    </source>
</evidence>
<reference evidence="3" key="3">
    <citation type="journal article" date="2010" name="Genome Res.">
        <title>Population genomic sequencing of Coccidioides fungi reveals recent hybridization and transposon control.</title>
        <authorList>
            <person name="Neafsey D.E."/>
            <person name="Barker B.M."/>
            <person name="Sharpton T.J."/>
            <person name="Stajich J.E."/>
            <person name="Park D.J."/>
            <person name="Whiston E."/>
            <person name="Hung C.-Y."/>
            <person name="McMahan C."/>
            <person name="White J."/>
            <person name="Sykes S."/>
            <person name="Heiman D."/>
            <person name="Young S."/>
            <person name="Zeng Q."/>
            <person name="Abouelleil A."/>
            <person name="Aftuck L."/>
            <person name="Bessette D."/>
            <person name="Brown A."/>
            <person name="FitzGerald M."/>
            <person name="Lui A."/>
            <person name="Macdonald J.P."/>
            <person name="Priest M."/>
            <person name="Orbach M.J."/>
            <person name="Galgiani J.N."/>
            <person name="Kirkland T.N."/>
            <person name="Cole G.T."/>
            <person name="Birren B.W."/>
            <person name="Henn M.R."/>
            <person name="Taylor J.W."/>
            <person name="Rounsley S.D."/>
        </authorList>
    </citation>
    <scope>NUCLEOTIDE SEQUENCE [LARGE SCALE GENOMIC DNA]</scope>
    <source>
        <strain evidence="3">RMSCC 3488</strain>
    </source>
</reference>
<organism evidence="2 3">
    <name type="scientific">Coccidioides posadasii RMSCC 3488</name>
    <dbReference type="NCBI Taxonomy" id="454284"/>
    <lineage>
        <taxon>Eukaryota</taxon>
        <taxon>Fungi</taxon>
        <taxon>Dikarya</taxon>
        <taxon>Ascomycota</taxon>
        <taxon>Pezizomycotina</taxon>
        <taxon>Eurotiomycetes</taxon>
        <taxon>Eurotiomycetidae</taxon>
        <taxon>Onygenales</taxon>
        <taxon>Onygenaceae</taxon>
        <taxon>Coccidioides</taxon>
    </lineage>
</organism>
<name>A0A0J6FC10_COCPO</name>
<dbReference type="EMBL" id="DS268109">
    <property type="protein sequence ID" value="KMM66484.1"/>
    <property type="molecule type" value="Genomic_DNA"/>
</dbReference>
<reference evidence="2 3" key="1">
    <citation type="submission" date="2007-06" db="EMBL/GenBank/DDBJ databases">
        <title>The Genome Sequence of Coccidioides posadasii RMSCC_3488.</title>
        <authorList>
            <consortium name="Coccidioides Genome Resources Consortium"/>
            <consortium name="The Broad Institute Genome Sequencing Platform"/>
            <person name="Henn M.R."/>
            <person name="Sykes S."/>
            <person name="Young S."/>
            <person name="Jaffe D."/>
            <person name="Berlin A."/>
            <person name="Alvarez P."/>
            <person name="Butler J."/>
            <person name="Gnerre S."/>
            <person name="Grabherr M."/>
            <person name="Mauceli E."/>
            <person name="Brockman W."/>
            <person name="Kodira C."/>
            <person name="Alvarado L."/>
            <person name="Zeng Q."/>
            <person name="Crawford M."/>
            <person name="Antoine C."/>
            <person name="Devon K."/>
            <person name="Galgiani J."/>
            <person name="Orsborn K."/>
            <person name="Lewis M.L."/>
            <person name="Nusbaum C."/>
            <person name="Galagan J."/>
            <person name="Birren B."/>
        </authorList>
    </citation>
    <scope>NUCLEOTIDE SEQUENCE [LARGE SCALE GENOMIC DNA]</scope>
    <source>
        <strain evidence="2 3">RMSCC 3488</strain>
    </source>
</reference>
<dbReference type="AlphaFoldDB" id="A0A0J6FC10"/>
<evidence type="ECO:0000256" key="1">
    <source>
        <dbReference type="SAM" id="MobiDB-lite"/>
    </source>
</evidence>
<protein>
    <submittedName>
        <fullName evidence="2">Uncharacterized protein</fullName>
    </submittedName>
</protein>
<feature type="region of interest" description="Disordered" evidence="1">
    <location>
        <begin position="1"/>
        <end position="69"/>
    </location>
</feature>
<dbReference type="Proteomes" id="UP000054567">
    <property type="component" value="Unassembled WGS sequence"/>
</dbReference>
<accession>A0A0J6FC10</accession>
<dbReference type="OrthoDB" id="4157208at2759"/>